<dbReference type="Proteomes" id="UP000803844">
    <property type="component" value="Unassembled WGS sequence"/>
</dbReference>
<feature type="non-terminal residue" evidence="3">
    <location>
        <position position="1"/>
    </location>
</feature>
<dbReference type="InterPro" id="IPR010730">
    <property type="entry name" value="HET"/>
</dbReference>
<proteinExistence type="predicted"/>
<evidence type="ECO:0000313" key="3">
    <source>
        <dbReference type="EMBL" id="KAF3762837.1"/>
    </source>
</evidence>
<feature type="domain" description="Heterokaryon incompatibility" evidence="1">
    <location>
        <begin position="1"/>
        <end position="103"/>
    </location>
</feature>
<dbReference type="Pfam" id="PF06985">
    <property type="entry name" value="HET"/>
    <property type="match status" value="1"/>
</dbReference>
<protein>
    <recommendedName>
        <fullName evidence="5">Heterokaryon incompatibility domain-containing protein</fullName>
    </recommendedName>
</protein>
<gene>
    <name evidence="3" type="ORF">M406DRAFT_232617</name>
</gene>
<dbReference type="AlphaFoldDB" id="A0A9P4XXY2"/>
<evidence type="ECO:0000259" key="2">
    <source>
        <dbReference type="Pfam" id="PF26640"/>
    </source>
</evidence>
<dbReference type="RefSeq" id="XP_040773816.1">
    <property type="nucleotide sequence ID" value="XM_040915912.1"/>
</dbReference>
<evidence type="ECO:0008006" key="5">
    <source>
        <dbReference type="Google" id="ProtNLM"/>
    </source>
</evidence>
<comment type="caution">
    <text evidence="3">The sequence shown here is derived from an EMBL/GenBank/DDBJ whole genome shotgun (WGS) entry which is preliminary data.</text>
</comment>
<keyword evidence="4" id="KW-1185">Reference proteome</keyword>
<dbReference type="EMBL" id="MU032350">
    <property type="protein sequence ID" value="KAF3762837.1"/>
    <property type="molecule type" value="Genomic_DNA"/>
</dbReference>
<dbReference type="InterPro" id="IPR058525">
    <property type="entry name" value="DUF8212"/>
</dbReference>
<name>A0A9P4XXY2_CRYP1</name>
<evidence type="ECO:0000259" key="1">
    <source>
        <dbReference type="Pfam" id="PF06985"/>
    </source>
</evidence>
<dbReference type="OrthoDB" id="194358at2759"/>
<organism evidence="3 4">
    <name type="scientific">Cryphonectria parasitica (strain ATCC 38755 / EP155)</name>
    <dbReference type="NCBI Taxonomy" id="660469"/>
    <lineage>
        <taxon>Eukaryota</taxon>
        <taxon>Fungi</taxon>
        <taxon>Dikarya</taxon>
        <taxon>Ascomycota</taxon>
        <taxon>Pezizomycotina</taxon>
        <taxon>Sordariomycetes</taxon>
        <taxon>Sordariomycetidae</taxon>
        <taxon>Diaporthales</taxon>
        <taxon>Cryphonectriaceae</taxon>
        <taxon>Cryphonectria-Endothia species complex</taxon>
        <taxon>Cryphonectria</taxon>
    </lineage>
</organism>
<dbReference type="PANTHER" id="PTHR10622:SF10">
    <property type="entry name" value="HET DOMAIN-CONTAINING PROTEIN"/>
    <property type="match status" value="1"/>
</dbReference>
<accession>A0A9P4XXY2</accession>
<evidence type="ECO:0000313" key="4">
    <source>
        <dbReference type="Proteomes" id="UP000803844"/>
    </source>
</evidence>
<feature type="domain" description="DUF8212" evidence="2">
    <location>
        <begin position="218"/>
        <end position="252"/>
    </location>
</feature>
<dbReference type="GeneID" id="63833041"/>
<dbReference type="PANTHER" id="PTHR10622">
    <property type="entry name" value="HET DOMAIN-CONTAINING PROTEIN"/>
    <property type="match status" value="1"/>
</dbReference>
<sequence>YVIISHRWLPGGSEIVFSDMPQLAESYCLSGSLQAPPGKEESLRKLHGACETVKGLAGQNVNYVWLDTICIDKSSSSEVSESLNSMYMWYTKAERCLAYMSDYQVGSPTSFINSEWFDRGWTMQELVAPSKLEFYDANWRRFGDRSLFTRELAQKTGMRSGILSGQITATHIYHASISHRMSWAARRTMTRKEDIAYCSMGVFDVNMPVLYGEGMDSAFRRLQEEIIKYSIDHSIFAWTIKEDTCDDSASLHSRDYGLLAPSPQCFAETGHFARGHGSEPYVLTNKGLEISL</sequence>
<dbReference type="Pfam" id="PF26640">
    <property type="entry name" value="DUF8212"/>
    <property type="match status" value="1"/>
</dbReference>
<feature type="non-terminal residue" evidence="3">
    <location>
        <position position="292"/>
    </location>
</feature>
<reference evidence="3" key="1">
    <citation type="journal article" date="2020" name="Phytopathology">
        <title>Genome sequence of the chestnut blight fungus Cryphonectria parasitica EP155: A fundamental resource for an archetypical invasive plant pathogen.</title>
        <authorList>
            <person name="Crouch J.A."/>
            <person name="Dawe A."/>
            <person name="Aerts A."/>
            <person name="Barry K."/>
            <person name="Churchill A.C.L."/>
            <person name="Grimwood J."/>
            <person name="Hillman B."/>
            <person name="Milgroom M.G."/>
            <person name="Pangilinan J."/>
            <person name="Smith M."/>
            <person name="Salamov A."/>
            <person name="Schmutz J."/>
            <person name="Yadav J."/>
            <person name="Grigoriev I.V."/>
            <person name="Nuss D."/>
        </authorList>
    </citation>
    <scope>NUCLEOTIDE SEQUENCE</scope>
    <source>
        <strain evidence="3">EP155</strain>
    </source>
</reference>